<keyword evidence="1" id="KW-1133">Transmembrane helix</keyword>
<evidence type="ECO:0000313" key="3">
    <source>
        <dbReference type="Proteomes" id="UP000325577"/>
    </source>
</evidence>
<dbReference type="Proteomes" id="UP000325577">
    <property type="component" value="Linkage Group LG5"/>
</dbReference>
<feature type="transmembrane region" description="Helical" evidence="1">
    <location>
        <begin position="112"/>
        <end position="134"/>
    </location>
</feature>
<dbReference type="EMBL" id="CM018048">
    <property type="protein sequence ID" value="KAA8520913.1"/>
    <property type="molecule type" value="Genomic_DNA"/>
</dbReference>
<proteinExistence type="predicted"/>
<evidence type="ECO:0000256" key="1">
    <source>
        <dbReference type="SAM" id="Phobius"/>
    </source>
</evidence>
<keyword evidence="1" id="KW-0812">Transmembrane</keyword>
<evidence type="ECO:0000313" key="2">
    <source>
        <dbReference type="EMBL" id="KAA8520913.1"/>
    </source>
</evidence>
<keyword evidence="1" id="KW-0472">Membrane</keyword>
<sequence>MSPASSDLLLSSPLSDSICLPCTDGLGAPLPQTPPAVSSIPSPSLPPPPVSIPTTSTNTHSMVTRGKAGIFKPKAYHAFEISPSSQFFQAFNIFSEFIENNEDLRLLLLHDFPFGILHVALFRFVWMLLALRLVACGLRMANYISISGLDLCLSVFVRLEYHETLGGFKDYDMLLGPTGRSNLSISVYGIEIIIIYWESWMFIIELGITVQLAIVDFKGIVDPEVALGKHGAA</sequence>
<dbReference type="AlphaFoldDB" id="A0A5J4ZPV1"/>
<name>A0A5J4ZPV1_9ASTE</name>
<reference evidence="2 3" key="1">
    <citation type="submission" date="2019-09" db="EMBL/GenBank/DDBJ databases">
        <title>A chromosome-level genome assembly of the Chinese tupelo Nyssa sinensis.</title>
        <authorList>
            <person name="Yang X."/>
            <person name="Kang M."/>
            <person name="Yang Y."/>
            <person name="Xiong H."/>
            <person name="Wang M."/>
            <person name="Zhang Z."/>
            <person name="Wang Z."/>
            <person name="Wu H."/>
            <person name="Ma T."/>
            <person name="Liu J."/>
            <person name="Xi Z."/>
        </authorList>
    </citation>
    <scope>NUCLEOTIDE SEQUENCE [LARGE SCALE GENOMIC DNA]</scope>
    <source>
        <strain evidence="2">J267</strain>
        <tissue evidence="2">Leaf</tissue>
    </source>
</reference>
<organism evidence="2 3">
    <name type="scientific">Nyssa sinensis</name>
    <dbReference type="NCBI Taxonomy" id="561372"/>
    <lineage>
        <taxon>Eukaryota</taxon>
        <taxon>Viridiplantae</taxon>
        <taxon>Streptophyta</taxon>
        <taxon>Embryophyta</taxon>
        <taxon>Tracheophyta</taxon>
        <taxon>Spermatophyta</taxon>
        <taxon>Magnoliopsida</taxon>
        <taxon>eudicotyledons</taxon>
        <taxon>Gunneridae</taxon>
        <taxon>Pentapetalae</taxon>
        <taxon>asterids</taxon>
        <taxon>Cornales</taxon>
        <taxon>Nyssaceae</taxon>
        <taxon>Nyssa</taxon>
    </lineage>
</organism>
<keyword evidence="3" id="KW-1185">Reference proteome</keyword>
<gene>
    <name evidence="2" type="ORF">F0562_011586</name>
</gene>
<accession>A0A5J4ZPV1</accession>
<protein>
    <submittedName>
        <fullName evidence="2">Uncharacterized protein</fullName>
    </submittedName>
</protein>